<gene>
    <name evidence="4" type="ORF">H9779_04265</name>
</gene>
<dbReference type="AlphaFoldDB" id="A0A9D2IDK1"/>
<feature type="compositionally biased region" description="Acidic residues" evidence="1">
    <location>
        <begin position="307"/>
        <end position="317"/>
    </location>
</feature>
<dbReference type="Gene3D" id="3.30.10.20">
    <property type="match status" value="3"/>
</dbReference>
<evidence type="ECO:0000313" key="4">
    <source>
        <dbReference type="EMBL" id="HJA98801.1"/>
    </source>
</evidence>
<reference evidence="4" key="1">
    <citation type="journal article" date="2021" name="PeerJ">
        <title>Extensive microbial diversity within the chicken gut microbiome revealed by metagenomics and culture.</title>
        <authorList>
            <person name="Gilroy R."/>
            <person name="Ravi A."/>
            <person name="Getino M."/>
            <person name="Pursley I."/>
            <person name="Horton D.L."/>
            <person name="Alikhan N.F."/>
            <person name="Baker D."/>
            <person name="Gharbi K."/>
            <person name="Hall N."/>
            <person name="Watson M."/>
            <person name="Adriaenssens E.M."/>
            <person name="Foster-Nyarko E."/>
            <person name="Jarju S."/>
            <person name="Secka A."/>
            <person name="Antonio M."/>
            <person name="Oren A."/>
            <person name="Chaudhuri R.R."/>
            <person name="La Ragione R."/>
            <person name="Hildebrand F."/>
            <person name="Pallen M.J."/>
        </authorList>
    </citation>
    <scope>NUCLEOTIDE SEQUENCE</scope>
    <source>
        <strain evidence="4">CHK169-11906</strain>
    </source>
</reference>
<dbReference type="PROSITE" id="PS51178">
    <property type="entry name" value="PASTA"/>
    <property type="match status" value="1"/>
</dbReference>
<dbReference type="Pfam" id="PF03793">
    <property type="entry name" value="PASTA"/>
    <property type="match status" value="2"/>
</dbReference>
<keyword evidence="2" id="KW-0472">Membrane</keyword>
<organism evidence="4 5">
    <name type="scientific">Candidatus Alistipes avicola</name>
    <dbReference type="NCBI Taxonomy" id="2838432"/>
    <lineage>
        <taxon>Bacteria</taxon>
        <taxon>Pseudomonadati</taxon>
        <taxon>Bacteroidota</taxon>
        <taxon>Bacteroidia</taxon>
        <taxon>Bacteroidales</taxon>
        <taxon>Rikenellaceae</taxon>
        <taxon>Alistipes</taxon>
    </lineage>
</organism>
<evidence type="ECO:0000256" key="2">
    <source>
        <dbReference type="SAM" id="Phobius"/>
    </source>
</evidence>
<dbReference type="EMBL" id="DWYR01000011">
    <property type="protein sequence ID" value="HJA98801.1"/>
    <property type="molecule type" value="Genomic_DNA"/>
</dbReference>
<proteinExistence type="predicted"/>
<protein>
    <submittedName>
        <fullName evidence="4">PASTA domain-containing protein</fullName>
    </submittedName>
</protein>
<dbReference type="SMART" id="SM00740">
    <property type="entry name" value="PASTA"/>
    <property type="match status" value="3"/>
</dbReference>
<feature type="transmembrane region" description="Helical" evidence="2">
    <location>
        <begin position="20"/>
        <end position="41"/>
    </location>
</feature>
<dbReference type="CDD" id="cd06577">
    <property type="entry name" value="PASTA_pknB"/>
    <property type="match status" value="3"/>
</dbReference>
<reference evidence="4" key="2">
    <citation type="submission" date="2021-04" db="EMBL/GenBank/DDBJ databases">
        <authorList>
            <person name="Gilroy R."/>
        </authorList>
    </citation>
    <scope>NUCLEOTIDE SEQUENCE</scope>
    <source>
        <strain evidence="4">CHK169-11906</strain>
    </source>
</reference>
<evidence type="ECO:0000259" key="3">
    <source>
        <dbReference type="PROSITE" id="PS51178"/>
    </source>
</evidence>
<comment type="caution">
    <text evidence="4">The sequence shown here is derived from an EMBL/GenBank/DDBJ whole genome shotgun (WGS) entry which is preliminary data.</text>
</comment>
<evidence type="ECO:0000313" key="5">
    <source>
        <dbReference type="Proteomes" id="UP000824259"/>
    </source>
</evidence>
<dbReference type="InterPro" id="IPR005543">
    <property type="entry name" value="PASTA_dom"/>
</dbReference>
<feature type="domain" description="PASTA" evidence="3">
    <location>
        <begin position="45"/>
        <end position="111"/>
    </location>
</feature>
<dbReference type="SUPFAM" id="SSF54184">
    <property type="entry name" value="Penicillin-binding protein 2x (pbp-2x), c-terminal domain"/>
    <property type="match status" value="1"/>
</dbReference>
<sequence length="328" mass="36067">MTKLTELWKKICEKPLLKHLLIIIGLLLVLGVVTHLLLLLGTRHNAARTVPDLAGIPIEEAYARADEEGLKIHINDSLYVPIYDGGIVLDQLPEKGVEVKPGRTVYVTINSYAQKMVDVPYVAGRSLRQAKNMLEVAGLGIEKLVYRPDMATNYVLEQYVDGKKISNNSHLQAEMGSGVTLYVGESGYTTTLVPKVVGLRLNQAKSRLWEQGLNVGEVSFAPGINLLNQKDAQVHLQSPSAGSPVRLGTSVRLTLTLDNTKVGTQSAAADKQMQKAAEKLRKMQEAEADSLARAQLDSLANVVKEDPFEEDPNDDGLFDNSQYDEFFE</sequence>
<feature type="region of interest" description="Disordered" evidence="1">
    <location>
        <begin position="302"/>
        <end position="328"/>
    </location>
</feature>
<keyword evidence="2" id="KW-0812">Transmembrane</keyword>
<dbReference type="Proteomes" id="UP000824259">
    <property type="component" value="Unassembled WGS sequence"/>
</dbReference>
<feature type="compositionally biased region" description="Polar residues" evidence="1">
    <location>
        <begin position="319"/>
        <end position="328"/>
    </location>
</feature>
<name>A0A9D2IDK1_9BACT</name>
<keyword evidence="2" id="KW-1133">Transmembrane helix</keyword>
<evidence type="ECO:0000256" key="1">
    <source>
        <dbReference type="SAM" id="MobiDB-lite"/>
    </source>
</evidence>
<accession>A0A9D2IDK1</accession>